<dbReference type="CDD" id="cd15831">
    <property type="entry name" value="BTAD"/>
    <property type="match status" value="1"/>
</dbReference>
<comment type="similarity">
    <text evidence="1">Belongs to the AfsR/DnrI/RedD regulatory family.</text>
</comment>
<dbReference type="STRING" id="227316.GA0070604_3689"/>
<evidence type="ECO:0000256" key="4">
    <source>
        <dbReference type="ARBA" id="ARBA00023163"/>
    </source>
</evidence>
<keyword evidence="5" id="KW-0802">TPR repeat</keyword>
<evidence type="ECO:0000256" key="2">
    <source>
        <dbReference type="ARBA" id="ARBA00023015"/>
    </source>
</evidence>
<keyword evidence="4" id="KW-0804">Transcription</keyword>
<evidence type="ECO:0000256" key="3">
    <source>
        <dbReference type="ARBA" id="ARBA00023125"/>
    </source>
</evidence>
<dbReference type="Gene3D" id="3.40.50.300">
    <property type="entry name" value="P-loop containing nucleotide triphosphate hydrolases"/>
    <property type="match status" value="1"/>
</dbReference>
<evidence type="ECO:0000259" key="7">
    <source>
        <dbReference type="SMART" id="SM00862"/>
    </source>
</evidence>
<feature type="region of interest" description="Disordered" evidence="6">
    <location>
        <begin position="942"/>
        <end position="962"/>
    </location>
</feature>
<reference evidence="10" key="1">
    <citation type="submission" date="2016-06" db="EMBL/GenBank/DDBJ databases">
        <authorList>
            <person name="Varghese N."/>
            <person name="Submissions Spin"/>
        </authorList>
    </citation>
    <scope>NUCLEOTIDE SEQUENCE [LARGE SCALE GENOMIC DNA]</scope>
    <source>
        <strain evidence="10">DSM 44814</strain>
    </source>
</reference>
<dbReference type="InterPro" id="IPR036388">
    <property type="entry name" value="WH-like_DNA-bd_sf"/>
</dbReference>
<dbReference type="InterPro" id="IPR011990">
    <property type="entry name" value="TPR-like_helical_dom_sf"/>
</dbReference>
<dbReference type="SUPFAM" id="SSF52540">
    <property type="entry name" value="P-loop containing nucleoside triphosphate hydrolases"/>
    <property type="match status" value="1"/>
</dbReference>
<feature type="region of interest" description="Disordered" evidence="6">
    <location>
        <begin position="241"/>
        <end position="265"/>
    </location>
</feature>
<dbReference type="GO" id="GO:0000160">
    <property type="term" value="P:phosphorelay signal transduction system"/>
    <property type="evidence" value="ECO:0007669"/>
    <property type="project" value="InterPro"/>
</dbReference>
<dbReference type="InterPro" id="IPR027417">
    <property type="entry name" value="P-loop_NTPase"/>
</dbReference>
<dbReference type="InterPro" id="IPR019734">
    <property type="entry name" value="TPR_rpt"/>
</dbReference>
<evidence type="ECO:0000256" key="1">
    <source>
        <dbReference type="ARBA" id="ARBA00005820"/>
    </source>
</evidence>
<evidence type="ECO:0000313" key="10">
    <source>
        <dbReference type="Proteomes" id="UP000199696"/>
    </source>
</evidence>
<dbReference type="EMBL" id="FMHY01000002">
    <property type="protein sequence ID" value="SCL57758.1"/>
    <property type="molecule type" value="Genomic_DNA"/>
</dbReference>
<protein>
    <submittedName>
        <fullName evidence="9">DNA-binding transcriptional activator of the SARP family</fullName>
    </submittedName>
</protein>
<sequence length="962" mass="102018">MQVRLLGPVDVTVNGRPRPVPGLRRKAVLAALALQPGQPVSVVRVIQVTWDGKPPATAVNTLQSHVSYLRRTIGLGTTIVARPPGYLLDVGAEGTDLQVASGLIRQARCSADPATAASRLRAALALWRGRPLTDVAGLTWLDEQAQWLTTLRLDAVHALVEARLALGEHAQLVPELERLTRQHPYHEDLRGQLMLALYRAGRPTDALAAYQRFRRVLGDELGTDPGPTLRRLEAAILRHDDSLDPSPVPAQVTGAGPGPAAPSRAAPAQLPLALPTFSGRVGELALLDAVLAEEAGRSPTVVITVVSGTAGVGKTALAVQWAHRVAGRFPDGQLYVNLRGFDPAGALVSPAAALRSFLDALGVPAERIPDGLADQAALYRSTLAGRRMLVLLDNARDVEQVRPLLPGTPGCLVVVTSRSELIPLVAVEGAHPVPLDLLSAPQSRELLVRRLGADRVAAEPGAVADIIARCARLPLALAVAAARAATRPCLSLAALAAELRAATPVLDALTGGDPSTDVRAVFSWSYRALSDDAARLFRLIGLHAGPDLAPPAAASLAGVPLRRAYALLAELTGMHLLAETTPGRYAFHDLLRAYALERAHGVDDRHDRDAAICRLFDHYLHTGHAAARLLDVIRAPIPLDAAPAGVTVGSITDPEAALGWYLAEYGVLLATARQAAQAGHDDHAWKLAWTLSTFLVRQGHWHDQIAVHHDALVAARRLADPLGQANAEHGLGLGYTRSGRFDEAHPHLLAALELFGGVDDRISQALVLDSLTWLAEREGRPADALAHAEHAYRLARDTGDAATQARHLNAIGWCHGLLGDHRRAVTYCTSALDLFRGLDDRNGQAATWDSLGYAYRHLGAPERAVGCYHRAIDLYRQLADPYNVALSLADLGEIHDDVGDRRAARRVWQEALSILDGLAHPDAEGIRTRLAGVGCSDATLSGAGAAGPASGRPTAPGGSAAG</sequence>
<feature type="domain" description="Bacterial transcriptional activator" evidence="8">
    <location>
        <begin position="95"/>
        <end position="237"/>
    </location>
</feature>
<gene>
    <name evidence="9" type="ORF">GA0070604_3689</name>
</gene>
<dbReference type="InterPro" id="IPR051677">
    <property type="entry name" value="AfsR-DnrI-RedD_regulator"/>
</dbReference>
<dbReference type="SMART" id="SM01043">
    <property type="entry name" value="BTAD"/>
    <property type="match status" value="1"/>
</dbReference>
<keyword evidence="10" id="KW-1185">Reference proteome</keyword>
<dbReference type="InterPro" id="IPR001867">
    <property type="entry name" value="OmpR/PhoB-type_DNA-bd"/>
</dbReference>
<organism evidence="9 10">
    <name type="scientific">Micromonospora eburnea</name>
    <dbReference type="NCBI Taxonomy" id="227316"/>
    <lineage>
        <taxon>Bacteria</taxon>
        <taxon>Bacillati</taxon>
        <taxon>Actinomycetota</taxon>
        <taxon>Actinomycetes</taxon>
        <taxon>Micromonosporales</taxon>
        <taxon>Micromonosporaceae</taxon>
        <taxon>Micromonospora</taxon>
    </lineage>
</organism>
<dbReference type="SMART" id="SM00028">
    <property type="entry name" value="TPR"/>
    <property type="match status" value="5"/>
</dbReference>
<dbReference type="Pfam" id="PF03704">
    <property type="entry name" value="BTAD"/>
    <property type="match status" value="1"/>
</dbReference>
<dbReference type="InterPro" id="IPR016032">
    <property type="entry name" value="Sig_transdc_resp-reg_C-effctor"/>
</dbReference>
<accession>A0A1C6UUT1</accession>
<evidence type="ECO:0000256" key="5">
    <source>
        <dbReference type="PROSITE-ProRule" id="PRU00339"/>
    </source>
</evidence>
<dbReference type="Gene3D" id="1.10.10.10">
    <property type="entry name" value="Winged helix-like DNA-binding domain superfamily/Winged helix DNA-binding domain"/>
    <property type="match status" value="1"/>
</dbReference>
<evidence type="ECO:0000256" key="6">
    <source>
        <dbReference type="SAM" id="MobiDB-lite"/>
    </source>
</evidence>
<dbReference type="Gene3D" id="1.25.40.10">
    <property type="entry name" value="Tetratricopeptide repeat domain"/>
    <property type="match status" value="2"/>
</dbReference>
<dbReference type="SUPFAM" id="SSF46894">
    <property type="entry name" value="C-terminal effector domain of the bipartite response regulators"/>
    <property type="match status" value="1"/>
</dbReference>
<dbReference type="PANTHER" id="PTHR35807">
    <property type="entry name" value="TRANSCRIPTIONAL REGULATOR REDD-RELATED"/>
    <property type="match status" value="1"/>
</dbReference>
<name>A0A1C6UUT1_9ACTN</name>
<dbReference type="Pfam" id="PF13424">
    <property type="entry name" value="TPR_12"/>
    <property type="match status" value="2"/>
</dbReference>
<dbReference type="Proteomes" id="UP000199696">
    <property type="component" value="Unassembled WGS sequence"/>
</dbReference>
<keyword evidence="3 9" id="KW-0238">DNA-binding</keyword>
<feature type="repeat" description="TPR" evidence="5">
    <location>
        <begin position="845"/>
        <end position="878"/>
    </location>
</feature>
<feature type="domain" description="OmpR/PhoB-type" evidence="7">
    <location>
        <begin position="17"/>
        <end position="88"/>
    </location>
</feature>
<dbReference type="GO" id="GO:0003677">
    <property type="term" value="F:DNA binding"/>
    <property type="evidence" value="ECO:0007669"/>
    <property type="project" value="UniProtKB-KW"/>
</dbReference>
<dbReference type="SUPFAM" id="SSF48452">
    <property type="entry name" value="TPR-like"/>
    <property type="match status" value="3"/>
</dbReference>
<evidence type="ECO:0000259" key="8">
    <source>
        <dbReference type="SMART" id="SM01043"/>
    </source>
</evidence>
<dbReference type="PROSITE" id="PS50005">
    <property type="entry name" value="TPR"/>
    <property type="match status" value="1"/>
</dbReference>
<dbReference type="GO" id="GO:0043531">
    <property type="term" value="F:ADP binding"/>
    <property type="evidence" value="ECO:0007669"/>
    <property type="project" value="InterPro"/>
</dbReference>
<dbReference type="PRINTS" id="PR00364">
    <property type="entry name" value="DISEASERSIST"/>
</dbReference>
<dbReference type="GO" id="GO:0006355">
    <property type="term" value="P:regulation of DNA-templated transcription"/>
    <property type="evidence" value="ECO:0007669"/>
    <property type="project" value="InterPro"/>
</dbReference>
<dbReference type="AlphaFoldDB" id="A0A1C6UUT1"/>
<dbReference type="SMART" id="SM00862">
    <property type="entry name" value="Trans_reg_C"/>
    <property type="match status" value="1"/>
</dbReference>
<dbReference type="InterPro" id="IPR005158">
    <property type="entry name" value="BTAD"/>
</dbReference>
<proteinExistence type="inferred from homology"/>
<dbReference type="PANTHER" id="PTHR35807:SF1">
    <property type="entry name" value="TRANSCRIPTIONAL REGULATOR REDD"/>
    <property type="match status" value="1"/>
</dbReference>
<evidence type="ECO:0000313" key="9">
    <source>
        <dbReference type="EMBL" id="SCL57758.1"/>
    </source>
</evidence>
<keyword evidence="2" id="KW-0805">Transcription regulation</keyword>